<evidence type="ECO:0000313" key="3">
    <source>
        <dbReference type="EMBL" id="CAD6445788.1"/>
    </source>
</evidence>
<protein>
    <submittedName>
        <fullName evidence="3">Df42eb70-b34c-42e6-8533-d136028a6dfc</fullName>
    </submittedName>
</protein>
<name>A0A8H2VWQ9_9HELO</name>
<keyword evidence="2" id="KW-0472">Membrane</keyword>
<proteinExistence type="predicted"/>
<evidence type="ECO:0000256" key="2">
    <source>
        <dbReference type="SAM" id="Phobius"/>
    </source>
</evidence>
<dbReference type="AlphaFoldDB" id="A0A8H2VWQ9"/>
<keyword evidence="2" id="KW-1133">Transmembrane helix</keyword>
<dbReference type="Proteomes" id="UP000624404">
    <property type="component" value="Unassembled WGS sequence"/>
</dbReference>
<feature type="compositionally biased region" description="Low complexity" evidence="1">
    <location>
        <begin position="208"/>
        <end position="251"/>
    </location>
</feature>
<organism evidence="3 4">
    <name type="scientific">Sclerotinia trifoliorum</name>
    <dbReference type="NCBI Taxonomy" id="28548"/>
    <lineage>
        <taxon>Eukaryota</taxon>
        <taxon>Fungi</taxon>
        <taxon>Dikarya</taxon>
        <taxon>Ascomycota</taxon>
        <taxon>Pezizomycotina</taxon>
        <taxon>Leotiomycetes</taxon>
        <taxon>Helotiales</taxon>
        <taxon>Sclerotiniaceae</taxon>
        <taxon>Sclerotinia</taxon>
    </lineage>
</organism>
<evidence type="ECO:0000313" key="4">
    <source>
        <dbReference type="Proteomes" id="UP000624404"/>
    </source>
</evidence>
<gene>
    <name evidence="3" type="ORF">SCLTRI_LOCUS5998</name>
</gene>
<keyword evidence="4" id="KW-1185">Reference proteome</keyword>
<accession>A0A8H2VWQ9</accession>
<comment type="caution">
    <text evidence="3">The sequence shown here is derived from an EMBL/GenBank/DDBJ whole genome shotgun (WGS) entry which is preliminary data.</text>
</comment>
<evidence type="ECO:0000256" key="1">
    <source>
        <dbReference type="SAM" id="MobiDB-lite"/>
    </source>
</evidence>
<feature type="region of interest" description="Disordered" evidence="1">
    <location>
        <begin position="208"/>
        <end position="269"/>
    </location>
</feature>
<reference evidence="3" key="1">
    <citation type="submission" date="2020-10" db="EMBL/GenBank/DDBJ databases">
        <authorList>
            <person name="Kusch S."/>
        </authorList>
    </citation>
    <scope>NUCLEOTIDE SEQUENCE</scope>
    <source>
        <strain evidence="3">SwB9</strain>
    </source>
</reference>
<feature type="compositionally biased region" description="Polar residues" evidence="1">
    <location>
        <begin position="252"/>
        <end position="262"/>
    </location>
</feature>
<dbReference type="EMBL" id="CAJHIA010000017">
    <property type="protein sequence ID" value="CAD6445788.1"/>
    <property type="molecule type" value="Genomic_DNA"/>
</dbReference>
<sequence>MSKSSSSSIPLITDPPKISAYNRGPILTTFIPPASCLSTLTFSTNMYFGHRDKGYVDAACFPSSTTDYGPWENAWGVYYYSPGICPQGWSQAATLSSSFGKGTTQLKIGDETTAVVCCPSGFSYSSDGHACGSTFWTTTSTLFYINPSLNALNSWVSTDANTPLTTRASGSPYIIFGDGIPVWWQASDLGVFSSAAAAALISPSITSSSTASLESGSDSATPTPTSLSSPPQTTQPGNTSSSDSKTSTQTSLGSSMQTTQPVNTSSSNNGLSTGSGIAIGVAIALFVLGLSAGVAKCFLRRRKEKKARMESNSSMMTGVINLSEHGREMVNRGPVSELYVEEDGRRTWSTGVKRTSELPGQ</sequence>
<feature type="transmembrane region" description="Helical" evidence="2">
    <location>
        <begin position="277"/>
        <end position="299"/>
    </location>
</feature>
<keyword evidence="2" id="KW-0812">Transmembrane</keyword>
<dbReference type="OrthoDB" id="4770059at2759"/>